<dbReference type="InterPro" id="IPR038717">
    <property type="entry name" value="Tc1-like_DDE_dom"/>
</dbReference>
<accession>Q10UW3</accession>
<dbReference type="Gene3D" id="3.30.420.10">
    <property type="entry name" value="Ribonuclease H-like superfamily/Ribonuclease H"/>
    <property type="match status" value="1"/>
</dbReference>
<dbReference type="GO" id="GO:0003676">
    <property type="term" value="F:nucleic acid binding"/>
    <property type="evidence" value="ECO:0007669"/>
    <property type="project" value="InterPro"/>
</dbReference>
<gene>
    <name evidence="2" type="ordered locus">Tery_5055</name>
</gene>
<dbReference type="PANTHER" id="PTHR46564">
    <property type="entry name" value="TRANSPOSASE"/>
    <property type="match status" value="1"/>
</dbReference>
<dbReference type="AlphaFoldDB" id="Q10UW3"/>
<feature type="domain" description="Tc1-like transposase DDE" evidence="1">
    <location>
        <begin position="1"/>
        <end position="49"/>
    </location>
</feature>
<dbReference type="eggNOG" id="COG3335">
    <property type="taxonomic scope" value="Bacteria"/>
</dbReference>
<dbReference type="InterPro" id="IPR036397">
    <property type="entry name" value="RNaseH_sf"/>
</dbReference>
<organism evidence="2">
    <name type="scientific">Trichodesmium erythraeum (strain IMS101)</name>
    <dbReference type="NCBI Taxonomy" id="203124"/>
    <lineage>
        <taxon>Bacteria</taxon>
        <taxon>Bacillati</taxon>
        <taxon>Cyanobacteriota</taxon>
        <taxon>Cyanophyceae</taxon>
        <taxon>Oscillatoriophycideae</taxon>
        <taxon>Oscillatoriales</taxon>
        <taxon>Microcoleaceae</taxon>
        <taxon>Trichodesmium</taxon>
    </lineage>
</organism>
<protein>
    <submittedName>
        <fullName evidence="2">Putative transposase gene of IS630 family insertion sequence ISY100h</fullName>
    </submittedName>
</protein>
<proteinExistence type="predicted"/>
<reference evidence="2" key="1">
    <citation type="submission" date="2006-06" db="EMBL/GenBank/DDBJ databases">
        <title>Complete sequence of Trichodesmium erythraeum IMS101.</title>
        <authorList>
            <consortium name="US DOE Joint Genome Institute"/>
            <person name="Copeland A."/>
            <person name="Lucas S."/>
            <person name="Lapidus A."/>
            <person name="Barry K."/>
            <person name="Detter J.C."/>
            <person name="Glavina del Rio T."/>
            <person name="Hammon N."/>
            <person name="Israni S."/>
            <person name="Dalin E."/>
            <person name="Tice H."/>
            <person name="Pitluck S."/>
            <person name="Kiss H."/>
            <person name="Munk A.C."/>
            <person name="Brettin T."/>
            <person name="Bruce D."/>
            <person name="Han C."/>
            <person name="Tapia R."/>
            <person name="Gilna P."/>
            <person name="Schmutz J."/>
            <person name="Larimer F."/>
            <person name="Land M."/>
            <person name="Hauser L."/>
            <person name="Kyrpides N."/>
            <person name="Kim E."/>
            <person name="Richardson P."/>
        </authorList>
    </citation>
    <scope>NUCLEOTIDE SEQUENCE [LARGE SCALE GENOMIC DNA]</scope>
    <source>
        <strain evidence="2">IMS101</strain>
    </source>
</reference>
<dbReference type="KEGG" id="ter:Tery_5055"/>
<dbReference type="EMBL" id="CP000393">
    <property type="protein sequence ID" value="ABG53961.1"/>
    <property type="molecule type" value="Genomic_DNA"/>
</dbReference>
<dbReference type="HOGENOM" id="CLU_056788_14_4_3"/>
<dbReference type="Pfam" id="PF13358">
    <property type="entry name" value="DDE_3"/>
    <property type="match status" value="1"/>
</dbReference>
<dbReference type="PANTHER" id="PTHR46564:SF1">
    <property type="entry name" value="TRANSPOSASE"/>
    <property type="match status" value="1"/>
</dbReference>
<evidence type="ECO:0000259" key="1">
    <source>
        <dbReference type="Pfam" id="PF13358"/>
    </source>
</evidence>
<sequence length="66" mass="7681">MNNVPIYRKTVIKQIVEDRGHQVIFPPKYSPNLKDIKHDFSSLKRARMYTPSNTALDKIICNYCVA</sequence>
<evidence type="ECO:0000313" key="2">
    <source>
        <dbReference type="EMBL" id="ABG53961.1"/>
    </source>
</evidence>
<name>Q10UW3_TRIEI</name>